<evidence type="ECO:0000256" key="4">
    <source>
        <dbReference type="ARBA" id="ARBA00023163"/>
    </source>
</evidence>
<dbReference type="Proteomes" id="UP000215305">
    <property type="component" value="Unassembled WGS sequence"/>
</dbReference>
<keyword evidence="9" id="KW-1185">Reference proteome</keyword>
<proteinExistence type="predicted"/>
<dbReference type="GeneID" id="38126335"/>
<dbReference type="AlphaFoldDB" id="A0A397GJC1"/>
<feature type="region of interest" description="Disordered" evidence="6">
    <location>
        <begin position="575"/>
        <end position="615"/>
    </location>
</feature>
<sequence length="681" mass="76545">MKPGPKIGSLRHRKRPRESTIEEDERPIGTPRLDTEVEVDTLMLPPPMPRSDAGSPGDRREQPLLTDTHPVKMSTGAKDPDLAFILHPAHETSASDKDATSPSVSVPSSRTKGALQRACSVLKMSETVVETMINTYFENMTAISLFHQPTFRDKMAHIASPTQLIALLAAMFTFAVRFHSGAHERSQNDTHRQATLYLNQAVRAIDAALDECGDFTPPLCLLQASILAAHFQLTRGVLGRAWRMLGTCVRLAYEMNLHLVDVRCTSPATDADKWCEDEERRRAWWAVWEMDVFATTIRRTPTAVDWSQLETFLPVRDEDWFRATARPSCFLERDPIRRWKALESCGNQSAKAWFIVINSLMKEAQRISSPRGIPGQPPSDRIDEARQRLEVIANAVRCFQLALPRAFRYDQRYLAFDFANRQMHSAVYNIHMMTQLARIMIYRYDVFKGRFRVAVGSHEPDPIGEDTNVNAGERLAGQAYFDAAGDIQALVHHSSDDHIRHINPFLSNTIWLASAVHLMRSQLCRPGMTRSVIKSRYEVLHLTYKKCVRFWDMHTAVQQNLEALEEQLEEWQAKGQPCNDGAKQAQSSTIAGAPDVLPQRDLRTPSASLAPPTPPPSHRFYAIDWQTEGLAEATDPSSLDAMAAQLLDPMFLFGTASSQGLLIDNNSGLDLDLGFWGSEST</sequence>
<protein>
    <recommendedName>
        <fullName evidence="7">Xylanolytic transcriptional activator regulatory domain-containing protein</fullName>
    </recommendedName>
</protein>
<evidence type="ECO:0000256" key="1">
    <source>
        <dbReference type="ARBA" id="ARBA00004123"/>
    </source>
</evidence>
<comment type="subcellular location">
    <subcellularLocation>
        <location evidence="1">Nucleus</location>
    </subcellularLocation>
</comment>
<keyword evidence="3" id="KW-0805">Transcription regulation</keyword>
<evidence type="ECO:0000256" key="2">
    <source>
        <dbReference type="ARBA" id="ARBA00022723"/>
    </source>
</evidence>
<dbReference type="RefSeq" id="XP_026612777.1">
    <property type="nucleotide sequence ID" value="XM_026757980.1"/>
</dbReference>
<feature type="region of interest" description="Disordered" evidence="6">
    <location>
        <begin position="91"/>
        <end position="111"/>
    </location>
</feature>
<name>A0A397GJC1_ASPTH</name>
<dbReference type="PANTHER" id="PTHR47338:SF10">
    <property type="entry name" value="TRANSCRIPTION FACTOR DOMAIN-CONTAINING PROTEIN-RELATED"/>
    <property type="match status" value="1"/>
</dbReference>
<dbReference type="GO" id="GO:0005634">
    <property type="term" value="C:nucleus"/>
    <property type="evidence" value="ECO:0007669"/>
    <property type="project" value="UniProtKB-SubCell"/>
</dbReference>
<dbReference type="OrthoDB" id="3862662at2759"/>
<reference evidence="8" key="1">
    <citation type="submission" date="2018-08" db="EMBL/GenBank/DDBJ databases">
        <title>Draft genome sequence of azole-resistant Aspergillus thermomutatus (Neosartorya pseudofischeri) strain HMR AF 39, isolated from a human nasal aspirate.</title>
        <authorList>
            <person name="Parent-Michaud M."/>
            <person name="Dufresne P.J."/>
            <person name="Fournier E."/>
            <person name="Martineau C."/>
            <person name="Moreira S."/>
            <person name="Perkins V."/>
            <person name="De Repentigny L."/>
            <person name="Dufresne S.F."/>
        </authorList>
    </citation>
    <scope>NUCLEOTIDE SEQUENCE [LARGE SCALE GENOMIC DNA]</scope>
    <source>
        <strain evidence="8">HMR AF 39</strain>
    </source>
</reference>
<dbReference type="EMBL" id="NKHU02000158">
    <property type="protein sequence ID" value="RHZ50597.1"/>
    <property type="molecule type" value="Genomic_DNA"/>
</dbReference>
<dbReference type="Pfam" id="PF04082">
    <property type="entry name" value="Fungal_trans"/>
    <property type="match status" value="1"/>
</dbReference>
<dbReference type="InterPro" id="IPR007219">
    <property type="entry name" value="XnlR_reg_dom"/>
</dbReference>
<keyword evidence="2" id="KW-0479">Metal-binding</keyword>
<evidence type="ECO:0000313" key="9">
    <source>
        <dbReference type="Proteomes" id="UP000215305"/>
    </source>
</evidence>
<dbReference type="GO" id="GO:0008270">
    <property type="term" value="F:zinc ion binding"/>
    <property type="evidence" value="ECO:0007669"/>
    <property type="project" value="InterPro"/>
</dbReference>
<organism evidence="8 9">
    <name type="scientific">Aspergillus thermomutatus</name>
    <name type="common">Neosartorya pseudofischeri</name>
    <dbReference type="NCBI Taxonomy" id="41047"/>
    <lineage>
        <taxon>Eukaryota</taxon>
        <taxon>Fungi</taxon>
        <taxon>Dikarya</taxon>
        <taxon>Ascomycota</taxon>
        <taxon>Pezizomycotina</taxon>
        <taxon>Eurotiomycetes</taxon>
        <taxon>Eurotiomycetidae</taxon>
        <taxon>Eurotiales</taxon>
        <taxon>Aspergillaceae</taxon>
        <taxon>Aspergillus</taxon>
        <taxon>Aspergillus subgen. Fumigati</taxon>
    </lineage>
</organism>
<dbReference type="VEuPathDB" id="FungiDB:CDV56_104361"/>
<dbReference type="GO" id="GO:0000981">
    <property type="term" value="F:DNA-binding transcription factor activity, RNA polymerase II-specific"/>
    <property type="evidence" value="ECO:0007669"/>
    <property type="project" value="InterPro"/>
</dbReference>
<feature type="domain" description="Xylanolytic transcriptional activator regulatory" evidence="7">
    <location>
        <begin position="241"/>
        <end position="320"/>
    </location>
</feature>
<accession>A0A397GJC1</accession>
<dbReference type="SMART" id="SM00906">
    <property type="entry name" value="Fungal_trans"/>
    <property type="match status" value="1"/>
</dbReference>
<feature type="region of interest" description="Disordered" evidence="6">
    <location>
        <begin position="1"/>
        <end position="76"/>
    </location>
</feature>
<keyword evidence="4" id="KW-0804">Transcription</keyword>
<evidence type="ECO:0000259" key="7">
    <source>
        <dbReference type="SMART" id="SM00906"/>
    </source>
</evidence>
<keyword evidence="5" id="KW-0539">Nucleus</keyword>
<dbReference type="PANTHER" id="PTHR47338">
    <property type="entry name" value="ZN(II)2CYS6 TRANSCRIPTION FACTOR (EUROFUNG)-RELATED"/>
    <property type="match status" value="1"/>
</dbReference>
<dbReference type="GO" id="GO:0003677">
    <property type="term" value="F:DNA binding"/>
    <property type="evidence" value="ECO:0007669"/>
    <property type="project" value="InterPro"/>
</dbReference>
<dbReference type="GO" id="GO:0006351">
    <property type="term" value="P:DNA-templated transcription"/>
    <property type="evidence" value="ECO:0007669"/>
    <property type="project" value="InterPro"/>
</dbReference>
<dbReference type="InterPro" id="IPR050815">
    <property type="entry name" value="TF_fung"/>
</dbReference>
<evidence type="ECO:0000256" key="6">
    <source>
        <dbReference type="SAM" id="MobiDB-lite"/>
    </source>
</evidence>
<evidence type="ECO:0000256" key="5">
    <source>
        <dbReference type="ARBA" id="ARBA00023242"/>
    </source>
</evidence>
<dbReference type="CDD" id="cd12148">
    <property type="entry name" value="fungal_TF_MHR"/>
    <property type="match status" value="1"/>
</dbReference>
<comment type="caution">
    <text evidence="8">The sequence shown here is derived from an EMBL/GenBank/DDBJ whole genome shotgun (WGS) entry which is preliminary data.</text>
</comment>
<gene>
    <name evidence="8" type="ORF">CDV56_104361</name>
</gene>
<evidence type="ECO:0000313" key="8">
    <source>
        <dbReference type="EMBL" id="RHZ50597.1"/>
    </source>
</evidence>
<evidence type="ECO:0000256" key="3">
    <source>
        <dbReference type="ARBA" id="ARBA00023015"/>
    </source>
</evidence>
<dbReference type="STRING" id="41047.A0A397GJC1"/>